<reference evidence="1 2" key="1">
    <citation type="submission" date="2020-03" db="EMBL/GenBank/DDBJ databases">
        <title>Complete Genome Sequence of Halomonas meridiana strain Eplume2, isolated from hydrothermal-plume in the north east Pacific Ocean.</title>
        <authorList>
            <person name="Kurihara Y."/>
            <person name="Kawai S."/>
            <person name="Sakai A."/>
            <person name="Galipon J."/>
            <person name="Arakawa K."/>
        </authorList>
    </citation>
    <scope>NUCLEOTIDE SEQUENCE [LARGE SCALE GENOMIC DNA]</scope>
    <source>
        <strain evidence="1 2">Eplume2</strain>
    </source>
</reference>
<dbReference type="RefSeq" id="WP_172515305.1">
    <property type="nucleotide sequence ID" value="NZ_AP022869.1"/>
</dbReference>
<keyword evidence="2" id="KW-1185">Reference proteome</keyword>
<accession>A0A6F8XE95</accession>
<evidence type="ECO:0000313" key="1">
    <source>
        <dbReference type="EMBL" id="BCB72566.1"/>
    </source>
</evidence>
<name>A0A6F8XE95_9GAMM</name>
<organism evidence="1 2">
    <name type="scientific">Vreelandella aquamarina</name>
    <dbReference type="NCBI Taxonomy" id="77097"/>
    <lineage>
        <taxon>Bacteria</taxon>
        <taxon>Pseudomonadati</taxon>
        <taxon>Pseudomonadota</taxon>
        <taxon>Gammaproteobacteria</taxon>
        <taxon>Oceanospirillales</taxon>
        <taxon>Halomonadaceae</taxon>
        <taxon>Vreelandella</taxon>
    </lineage>
</organism>
<dbReference type="Proteomes" id="UP000501053">
    <property type="component" value="Chromosome"/>
</dbReference>
<dbReference type="AlphaFoldDB" id="A0A6F8XE95"/>
<protein>
    <submittedName>
        <fullName evidence="1">Uncharacterized protein</fullName>
    </submittedName>
</protein>
<evidence type="ECO:0000313" key="2">
    <source>
        <dbReference type="Proteomes" id="UP000501053"/>
    </source>
</evidence>
<sequence>MSDNPFSNFNIEIPKKYSEKIKSYCATGGGSGSRELCPFERQVDFWYCAFLLAISKELSPVVERDTYNATGATILTTDPYRITHIRATFLSISKDLSGLADNKKVFDFAIGMANAGIPLLIQILDDDEQKPIWNILDEIESRVG</sequence>
<gene>
    <name evidence="1" type="ORF">HMEPL2_29170</name>
</gene>
<proteinExistence type="predicted"/>
<dbReference type="EMBL" id="AP022869">
    <property type="protein sequence ID" value="BCB72566.1"/>
    <property type="molecule type" value="Genomic_DNA"/>
</dbReference>